<keyword evidence="3" id="KW-1185">Reference proteome</keyword>
<accession>A0A4P6EVC7</accession>
<dbReference type="RefSeq" id="WP_129441674.1">
    <property type="nucleotide sequence ID" value="NZ_CP035492.1"/>
</dbReference>
<keyword evidence="1" id="KW-1133">Transmembrane helix</keyword>
<dbReference type="Proteomes" id="UP000293568">
    <property type="component" value="Chromosome"/>
</dbReference>
<dbReference type="PANTHER" id="PTHR37305">
    <property type="entry name" value="INTEGRAL MEMBRANE PROTEIN-RELATED"/>
    <property type="match status" value="1"/>
</dbReference>
<name>A0A4P6EVC7_9BACL</name>
<dbReference type="OrthoDB" id="9781996at2"/>
<proteinExistence type="predicted"/>
<dbReference type="Pfam" id="PF12730">
    <property type="entry name" value="ABC2_membrane_4"/>
    <property type="match status" value="1"/>
</dbReference>
<evidence type="ECO:0000313" key="2">
    <source>
        <dbReference type="EMBL" id="QAY67250.1"/>
    </source>
</evidence>
<feature type="transmembrane region" description="Helical" evidence="1">
    <location>
        <begin position="99"/>
        <end position="127"/>
    </location>
</feature>
<dbReference type="PANTHER" id="PTHR37305:SF1">
    <property type="entry name" value="MEMBRANE PROTEIN"/>
    <property type="match status" value="1"/>
</dbReference>
<gene>
    <name evidence="2" type="ORF">ET464_13425</name>
</gene>
<keyword evidence="1" id="KW-0472">Membrane</keyword>
<dbReference type="AlphaFoldDB" id="A0A4P6EVC7"/>
<keyword evidence="1" id="KW-0812">Transmembrane</keyword>
<evidence type="ECO:0000313" key="3">
    <source>
        <dbReference type="Proteomes" id="UP000293568"/>
    </source>
</evidence>
<sequence>MRFGNMLRSEWLKLSRSFIWLLVPVSPLVAAIVGVLTRMDEVKSGDELGVLLSAMSSFHATLLLPILTGIFSAFVCRYEHGSGGWKQLLSLPVSRTGLYTAKFTIVALLLAAVQLLFIAAVLLAAAYQGITGQLTPLKLISSIGGSWLACLPLAALQLWVSTGWSSFAAPLVINVMLTLPNMLVINSASIAPYYPWAQPALAMMSAGTLTYGMPVTGLPLTNLLITVLGSFVLFAAAGLIYFNRKEL</sequence>
<protein>
    <recommendedName>
        <fullName evidence="4">ABC transporter permease</fullName>
    </recommendedName>
</protein>
<feature type="transmembrane region" description="Helical" evidence="1">
    <location>
        <begin position="223"/>
        <end position="242"/>
    </location>
</feature>
<dbReference type="KEGG" id="pprt:ET464_13425"/>
<feature type="transmembrane region" description="Helical" evidence="1">
    <location>
        <begin position="171"/>
        <end position="194"/>
    </location>
</feature>
<feature type="transmembrane region" description="Helical" evidence="1">
    <location>
        <begin position="139"/>
        <end position="159"/>
    </location>
</feature>
<dbReference type="CDD" id="cd21809">
    <property type="entry name" value="ABC-2_lan_permease-like"/>
    <property type="match status" value="1"/>
</dbReference>
<reference evidence="2 3" key="1">
    <citation type="submission" date="2019-01" db="EMBL/GenBank/DDBJ databases">
        <title>Genome sequencing of strain FW100M-2.</title>
        <authorList>
            <person name="Heo J."/>
            <person name="Kim S.-J."/>
            <person name="Kim J.-S."/>
            <person name="Hong S.-B."/>
            <person name="Kwon S.-W."/>
        </authorList>
    </citation>
    <scope>NUCLEOTIDE SEQUENCE [LARGE SCALE GENOMIC DNA]</scope>
    <source>
        <strain evidence="2 3">FW100M-2</strain>
    </source>
</reference>
<feature type="transmembrane region" description="Helical" evidence="1">
    <location>
        <begin position="57"/>
        <end position="78"/>
    </location>
</feature>
<organism evidence="2 3">
    <name type="scientific">Paenibacillus protaetiae</name>
    <dbReference type="NCBI Taxonomy" id="2509456"/>
    <lineage>
        <taxon>Bacteria</taxon>
        <taxon>Bacillati</taxon>
        <taxon>Bacillota</taxon>
        <taxon>Bacilli</taxon>
        <taxon>Bacillales</taxon>
        <taxon>Paenibacillaceae</taxon>
        <taxon>Paenibacillus</taxon>
    </lineage>
</organism>
<dbReference type="EMBL" id="CP035492">
    <property type="protein sequence ID" value="QAY67250.1"/>
    <property type="molecule type" value="Genomic_DNA"/>
</dbReference>
<evidence type="ECO:0008006" key="4">
    <source>
        <dbReference type="Google" id="ProtNLM"/>
    </source>
</evidence>
<feature type="transmembrane region" description="Helical" evidence="1">
    <location>
        <begin position="18"/>
        <end position="37"/>
    </location>
</feature>
<evidence type="ECO:0000256" key="1">
    <source>
        <dbReference type="SAM" id="Phobius"/>
    </source>
</evidence>